<feature type="transmembrane region" description="Helical" evidence="10">
    <location>
        <begin position="210"/>
        <end position="232"/>
    </location>
</feature>
<dbReference type="InParanoid" id="A5DG65"/>
<dbReference type="EC" id="2.3.1.225" evidence="10"/>
<feature type="transmembrane region" description="Helical" evidence="10">
    <location>
        <begin position="54"/>
        <end position="75"/>
    </location>
</feature>
<keyword evidence="5 10" id="KW-0472">Membrane</keyword>
<keyword evidence="7" id="KW-0449">Lipoprotein</keyword>
<proteinExistence type="inferred from homology"/>
<evidence type="ECO:0000256" key="6">
    <source>
        <dbReference type="ARBA" id="ARBA00023139"/>
    </source>
</evidence>
<comment type="similarity">
    <text evidence="10">Belongs to the DHHC palmitoyltransferase family.</text>
</comment>
<dbReference type="GO" id="GO:0016020">
    <property type="term" value="C:membrane"/>
    <property type="evidence" value="ECO:0007669"/>
    <property type="project" value="UniProtKB-SubCell"/>
</dbReference>
<evidence type="ECO:0000313" key="13">
    <source>
        <dbReference type="Proteomes" id="UP000001997"/>
    </source>
</evidence>
<keyword evidence="3 10" id="KW-0812">Transmembrane</keyword>
<dbReference type="AlphaFoldDB" id="A5DG65"/>
<evidence type="ECO:0000256" key="4">
    <source>
        <dbReference type="ARBA" id="ARBA00022989"/>
    </source>
</evidence>
<keyword evidence="4 10" id="KW-1133">Transmembrane helix</keyword>
<evidence type="ECO:0000256" key="10">
    <source>
        <dbReference type="RuleBase" id="RU079119"/>
    </source>
</evidence>
<sequence length="390" mass="45212">MLLRRPWMSPGNICCALVSLFPKIVCTVLSVWTLYVLELDIVYYDYILTRHKTILGLFLGLIAAILCGMCLYLYYMVVLSGGGSPLDFEELRIDDISSLKRPSYRPENPYSEQDDLRGTTADSEYNRNMVVPPEFLKVHTFNTGSNPPGLSVSGNSPTAYRYCVKCSVWKPDRCHHCSSCNRCVLRMDHHCPWFATCIGYYNQKYFIQSIIYVTVYASFLSAVSLSVLWKFFVDEKYSEGYLSLNLVFLFVVSTAIAIAIGIFMSISVYFVFKNRTTIEFQESRWNRTNEGPSGGFQYEFDSSGKQKKLDNIFDLGTMNNWKAVMGPSWFTWILPVSVTDRYSEDHNGLNFPINEEAYEKWYNNAQLQYRLNQQLAEYKRKVQREREQER</sequence>
<feature type="transmembrane region" description="Helical" evidence="10">
    <location>
        <begin position="12"/>
        <end position="34"/>
    </location>
</feature>
<evidence type="ECO:0000256" key="7">
    <source>
        <dbReference type="ARBA" id="ARBA00023288"/>
    </source>
</evidence>
<gene>
    <name evidence="12" type="ORF">PGUG_02266</name>
</gene>
<dbReference type="Pfam" id="PF01529">
    <property type="entry name" value="DHHC"/>
    <property type="match status" value="1"/>
</dbReference>
<dbReference type="VEuPathDB" id="FungiDB:PGUG_02266"/>
<evidence type="ECO:0000256" key="8">
    <source>
        <dbReference type="ARBA" id="ARBA00023315"/>
    </source>
</evidence>
<keyword evidence="2 10" id="KW-0808">Transferase</keyword>
<evidence type="ECO:0000256" key="3">
    <source>
        <dbReference type="ARBA" id="ARBA00022692"/>
    </source>
</evidence>
<dbReference type="HOGENOM" id="CLU_027721_0_0_1"/>
<organism evidence="12 13">
    <name type="scientific">Meyerozyma guilliermondii (strain ATCC 6260 / CBS 566 / DSM 6381 / JCM 1539 / NBRC 10279 / NRRL Y-324)</name>
    <name type="common">Yeast</name>
    <name type="synonym">Candida guilliermondii</name>
    <dbReference type="NCBI Taxonomy" id="294746"/>
    <lineage>
        <taxon>Eukaryota</taxon>
        <taxon>Fungi</taxon>
        <taxon>Dikarya</taxon>
        <taxon>Ascomycota</taxon>
        <taxon>Saccharomycotina</taxon>
        <taxon>Pichiomycetes</taxon>
        <taxon>Debaryomycetaceae</taxon>
        <taxon>Meyerozyma</taxon>
    </lineage>
</organism>
<dbReference type="PROSITE" id="PS50216">
    <property type="entry name" value="DHHC"/>
    <property type="match status" value="1"/>
</dbReference>
<dbReference type="eggNOG" id="KOG1315">
    <property type="taxonomic scope" value="Eukaryota"/>
</dbReference>
<keyword evidence="13" id="KW-1185">Reference proteome</keyword>
<accession>A5DG65</accession>
<dbReference type="Proteomes" id="UP000001997">
    <property type="component" value="Unassembled WGS sequence"/>
</dbReference>
<dbReference type="OrthoDB" id="302728at2759"/>
<evidence type="ECO:0000259" key="11">
    <source>
        <dbReference type="Pfam" id="PF01529"/>
    </source>
</evidence>
<comment type="catalytic activity">
    <reaction evidence="9 10">
        <text>L-cysteinyl-[protein] + hexadecanoyl-CoA = S-hexadecanoyl-L-cysteinyl-[protein] + CoA</text>
        <dbReference type="Rhea" id="RHEA:36683"/>
        <dbReference type="Rhea" id="RHEA-COMP:10131"/>
        <dbReference type="Rhea" id="RHEA-COMP:11032"/>
        <dbReference type="ChEBI" id="CHEBI:29950"/>
        <dbReference type="ChEBI" id="CHEBI:57287"/>
        <dbReference type="ChEBI" id="CHEBI:57379"/>
        <dbReference type="ChEBI" id="CHEBI:74151"/>
        <dbReference type="EC" id="2.3.1.225"/>
    </reaction>
</comment>
<comment type="domain">
    <text evidence="10">The DHHC domain is required for palmitoyltransferase activity.</text>
</comment>
<evidence type="ECO:0000256" key="1">
    <source>
        <dbReference type="ARBA" id="ARBA00004141"/>
    </source>
</evidence>
<name>A5DG65_PICGU</name>
<keyword evidence="6" id="KW-0564">Palmitate</keyword>
<reference evidence="12 13" key="1">
    <citation type="journal article" date="2009" name="Nature">
        <title>Evolution of pathogenicity and sexual reproduction in eight Candida genomes.</title>
        <authorList>
            <person name="Butler G."/>
            <person name="Rasmussen M.D."/>
            <person name="Lin M.F."/>
            <person name="Santos M.A."/>
            <person name="Sakthikumar S."/>
            <person name="Munro C.A."/>
            <person name="Rheinbay E."/>
            <person name="Grabherr M."/>
            <person name="Forche A."/>
            <person name="Reedy J.L."/>
            <person name="Agrafioti I."/>
            <person name="Arnaud M.B."/>
            <person name="Bates S."/>
            <person name="Brown A.J."/>
            <person name="Brunke S."/>
            <person name="Costanzo M.C."/>
            <person name="Fitzpatrick D.A."/>
            <person name="de Groot P.W."/>
            <person name="Harris D."/>
            <person name="Hoyer L.L."/>
            <person name="Hube B."/>
            <person name="Klis F.M."/>
            <person name="Kodira C."/>
            <person name="Lennard N."/>
            <person name="Logue M.E."/>
            <person name="Martin R."/>
            <person name="Neiman A.M."/>
            <person name="Nikolaou E."/>
            <person name="Quail M.A."/>
            <person name="Quinn J."/>
            <person name="Santos M.C."/>
            <person name="Schmitzberger F.F."/>
            <person name="Sherlock G."/>
            <person name="Shah P."/>
            <person name="Silverstein K.A."/>
            <person name="Skrzypek M.S."/>
            <person name="Soll D."/>
            <person name="Staggs R."/>
            <person name="Stansfield I."/>
            <person name="Stumpf M.P."/>
            <person name="Sudbery P.E."/>
            <person name="Srikantha T."/>
            <person name="Zeng Q."/>
            <person name="Berman J."/>
            <person name="Berriman M."/>
            <person name="Heitman J."/>
            <person name="Gow N.A."/>
            <person name="Lorenz M.C."/>
            <person name="Birren B.W."/>
            <person name="Kellis M."/>
            <person name="Cuomo C.A."/>
        </authorList>
    </citation>
    <scope>NUCLEOTIDE SEQUENCE [LARGE SCALE GENOMIC DNA]</scope>
    <source>
        <strain evidence="13">ATCC 6260 / CBS 566 / DSM 6381 / JCM 1539 / NBRC 10279 / NRRL Y-324</strain>
    </source>
</reference>
<feature type="domain" description="Palmitoyltransferase DHHC" evidence="11">
    <location>
        <begin position="160"/>
        <end position="282"/>
    </location>
</feature>
<feature type="transmembrane region" description="Helical" evidence="10">
    <location>
        <begin position="244"/>
        <end position="272"/>
    </location>
</feature>
<protein>
    <recommendedName>
        <fullName evidence="10">Palmitoyltransferase</fullName>
        <ecNumber evidence="10">2.3.1.225</ecNumber>
    </recommendedName>
</protein>
<dbReference type="OMA" id="YTYFKVI"/>
<dbReference type="RefSeq" id="XP_001486595.2">
    <property type="nucleotide sequence ID" value="XM_001486545.1"/>
</dbReference>
<evidence type="ECO:0000313" key="12">
    <source>
        <dbReference type="EMBL" id="EDK38168.2"/>
    </source>
</evidence>
<dbReference type="GO" id="GO:0019706">
    <property type="term" value="F:protein-cysteine S-palmitoyltransferase activity"/>
    <property type="evidence" value="ECO:0007669"/>
    <property type="project" value="UniProtKB-EC"/>
</dbReference>
<comment type="subcellular location">
    <subcellularLocation>
        <location evidence="1">Membrane</location>
        <topology evidence="1">Multi-pass membrane protein</topology>
    </subcellularLocation>
</comment>
<keyword evidence="8 10" id="KW-0012">Acyltransferase</keyword>
<evidence type="ECO:0000256" key="5">
    <source>
        <dbReference type="ARBA" id="ARBA00023136"/>
    </source>
</evidence>
<dbReference type="InterPro" id="IPR001594">
    <property type="entry name" value="Palmitoyltrfase_DHHC"/>
</dbReference>
<dbReference type="InterPro" id="IPR039859">
    <property type="entry name" value="PFA4/ZDH16/20/ERF2-like"/>
</dbReference>
<dbReference type="GeneID" id="5128087"/>
<dbReference type="FunCoup" id="A5DG65">
    <property type="interactions" value="445"/>
</dbReference>
<dbReference type="EMBL" id="CH408156">
    <property type="protein sequence ID" value="EDK38168.2"/>
    <property type="molecule type" value="Genomic_DNA"/>
</dbReference>
<evidence type="ECO:0000256" key="2">
    <source>
        <dbReference type="ARBA" id="ARBA00022679"/>
    </source>
</evidence>
<evidence type="ECO:0000256" key="9">
    <source>
        <dbReference type="ARBA" id="ARBA00048048"/>
    </source>
</evidence>
<dbReference type="KEGG" id="pgu:PGUG_02266"/>
<dbReference type="PANTHER" id="PTHR12246">
    <property type="entry name" value="PALMITOYLTRANSFERASE ZDHHC16"/>
    <property type="match status" value="1"/>
</dbReference>